<evidence type="ECO:0000259" key="1">
    <source>
        <dbReference type="PROSITE" id="PS50994"/>
    </source>
</evidence>
<dbReference type="InterPro" id="IPR015378">
    <property type="entry name" value="Transposase-like_Mu_C"/>
</dbReference>
<dbReference type="InterPro" id="IPR001584">
    <property type="entry name" value="Integrase_cat-core"/>
</dbReference>
<proteinExistence type="predicted"/>
<feature type="domain" description="Integrase catalytic" evidence="1">
    <location>
        <begin position="154"/>
        <end position="324"/>
    </location>
</feature>
<dbReference type="InterPro" id="IPR012337">
    <property type="entry name" value="RNaseH-like_sf"/>
</dbReference>
<dbReference type="PANTHER" id="PTHR35004:SF6">
    <property type="entry name" value="TRANSPOSASE"/>
    <property type="match status" value="1"/>
</dbReference>
<comment type="caution">
    <text evidence="2">The sequence shown here is derived from an EMBL/GenBank/DDBJ whole genome shotgun (WGS) entry which is preliminary data.</text>
</comment>
<dbReference type="RefSeq" id="WP_209702461.1">
    <property type="nucleotide sequence ID" value="NZ_JAGGLM010000013.1"/>
</dbReference>
<accession>A0ABS4KTE2</accession>
<dbReference type="EMBL" id="JAGGLM010000013">
    <property type="protein sequence ID" value="MBP2033314.1"/>
    <property type="molecule type" value="Genomic_DNA"/>
</dbReference>
<protein>
    <recommendedName>
        <fullName evidence="1">Integrase catalytic domain-containing protein</fullName>
    </recommendedName>
</protein>
<reference evidence="2 3" key="1">
    <citation type="submission" date="2021-03" db="EMBL/GenBank/DDBJ databases">
        <title>Genomic Encyclopedia of Type Strains, Phase IV (KMG-IV): sequencing the most valuable type-strain genomes for metagenomic binning, comparative biology and taxonomic classification.</title>
        <authorList>
            <person name="Goeker M."/>
        </authorList>
    </citation>
    <scope>NUCLEOTIDE SEQUENCE [LARGE SCALE GENOMIC DNA]</scope>
    <source>
        <strain evidence="2 3">DSM 28783</strain>
    </source>
</reference>
<organism evidence="2 3">
    <name type="scientific">Clostridium algifaecis</name>
    <dbReference type="NCBI Taxonomy" id="1472040"/>
    <lineage>
        <taxon>Bacteria</taxon>
        <taxon>Bacillati</taxon>
        <taxon>Bacillota</taxon>
        <taxon>Clostridia</taxon>
        <taxon>Eubacteriales</taxon>
        <taxon>Clostridiaceae</taxon>
        <taxon>Clostridium</taxon>
    </lineage>
</organism>
<dbReference type="Gene3D" id="3.30.420.10">
    <property type="entry name" value="Ribonuclease H-like superfamily/Ribonuclease H"/>
    <property type="match status" value="1"/>
</dbReference>
<evidence type="ECO:0000313" key="2">
    <source>
        <dbReference type="EMBL" id="MBP2033314.1"/>
    </source>
</evidence>
<name>A0ABS4KTE2_9CLOT</name>
<keyword evidence="3" id="KW-1185">Reference proteome</keyword>
<dbReference type="SUPFAM" id="SSF53098">
    <property type="entry name" value="Ribonuclease H-like"/>
    <property type="match status" value="1"/>
</dbReference>
<dbReference type="Proteomes" id="UP001519307">
    <property type="component" value="Unassembled WGS sequence"/>
</dbReference>
<dbReference type="Pfam" id="PF09299">
    <property type="entry name" value="Mu-transpos_C"/>
    <property type="match status" value="1"/>
</dbReference>
<dbReference type="PROSITE" id="PS50994">
    <property type="entry name" value="INTEGRASE"/>
    <property type="match status" value="1"/>
</dbReference>
<dbReference type="PANTHER" id="PTHR35004">
    <property type="entry name" value="TRANSPOSASE RV3428C-RELATED"/>
    <property type="match status" value="1"/>
</dbReference>
<dbReference type="InterPro" id="IPR036397">
    <property type="entry name" value="RNaseH_sf"/>
</dbReference>
<evidence type="ECO:0000313" key="3">
    <source>
        <dbReference type="Proteomes" id="UP001519307"/>
    </source>
</evidence>
<sequence length="558" mass="65134">MFEGCIKTDDAVAFFRYTVILPLLEADPGTIRKVAYELAHTTFNDPVNKRIVTFGERTIFTYYANYRKHGFEGLKPKTKSNKGKHPSIPEETIKEILSLKEELPCRSAQKIIAMLELANKAEKDFLKVRTVNRILSFYGYTRENLSKDTRVYIKHEKEAINMMWESDVMEAFYISDGDGANKLVYLIGFIDDHSRRVLHCQFYFDSTLTRLEDCLKKAITKFGVPQSLYVDNGKIFIAENFKIICAKLGIKLKYSTPYHPQGKAKIERFWQYVQSSFVSEIKQHKLNNIIELNDLFQGWLKTEYHDKLHTSIGKTPVEAWISSLNNGTKINFFSPVQLDEIFLHYAERTVDKYGTISFQGNTYEIDGSLVGKRISLRYNPFHLDYIHIYYNDKYFGIAKIIDLKNQKHKDVGHIEEDPCVDSEVSKQYFENIKSNYQDYLQKQIDSYLSKDLVATNKEKENSETSDAEGFRAPKDKDYVIDKNEFVSIVSQALDIYTVTFAEKGKLYELWETFKEFNREILISILNDIKETTPDFKRNFLYYLSQLKTMYLLKLSAEK</sequence>
<gene>
    <name evidence="2" type="ORF">J2Z42_002017</name>
</gene>
<dbReference type="Pfam" id="PF00665">
    <property type="entry name" value="rve"/>
    <property type="match status" value="1"/>
</dbReference>